<feature type="signal peptide" evidence="2">
    <location>
        <begin position="1"/>
        <end position="25"/>
    </location>
</feature>
<sequence length="723" mass="74799">MTRAFTRLCTALLAALMLVSSVAGIAGPAAAGTAQPSPSSPAPLQDEAAAQPVVFLGFAGLTFEDINPDRTPHLWRLVDSGAVGSLTPRSVRSTSCAADGWLALSSGRRAADEPRPTCRVLHEPVGGWVPDWDVYLSQAGEDNYTPAVGALRETADQAGARVTGIGPGAAIGAATPEGRADDWLPLATGGELGEQVAAVSSAADIVLVDLGSVYAPGRSVADIDEAVGQILTALDEQPAEEESPTVVAASIADARTDDSSMQFAAVRGRVSGTSAQGAAGGEGSAQLLTSSSTRQPGLLQVTDLAPTLLTTAGVTGAGGFAGSPLRFESGPTDAAGKVQLMLDRQTAVQTQESVSAWFYAVWGILLIGLLVVCTIVARRRGIRRIATAMTIGGLFAAAIPVSTFLVNVLQWERSPSADVAMLGGVAAWALLLTALALRGPWRRLPAGALGFIAVTTVAVLAIDVVTGSSLQMSTLLGEPLLIASRFYGIGNSALALYCTALLVGLGIIASWMRRPWAITTLTVVAVIASCVLLATPGLGTKFGSVPTLVLGTAVFALAASGIRLSWQRLLLFGGGAAALMLLVLFLDWLRPADQRTHFGNFFDSLLSGEAGAVLLRKIGMNIDILTQSWMTLLLPFAVALVLWAAISPARFRIPLLADWYADMPLLRTAIISLTVLLAVGTIINDSGIVVPAVGILFLVPALAHLVGERARTRPADCGADTAR</sequence>
<feature type="transmembrane region" description="Helical" evidence="1">
    <location>
        <begin position="542"/>
        <end position="562"/>
    </location>
</feature>
<dbReference type="Proteomes" id="UP000784435">
    <property type="component" value="Unassembled WGS sequence"/>
</dbReference>
<reference evidence="3" key="2">
    <citation type="submission" date="2021-09" db="EMBL/GenBank/DDBJ databases">
        <authorList>
            <person name="Gilroy R."/>
        </authorList>
    </citation>
    <scope>NUCLEOTIDE SEQUENCE</scope>
    <source>
        <strain evidence="3">ChiGjej5B5-7349</strain>
    </source>
</reference>
<keyword evidence="1" id="KW-1133">Transmembrane helix</keyword>
<dbReference type="InterPro" id="IPR017850">
    <property type="entry name" value="Alkaline_phosphatase_core_sf"/>
</dbReference>
<proteinExistence type="predicted"/>
<protein>
    <submittedName>
        <fullName evidence="3">Uncharacterized protein</fullName>
    </submittedName>
</protein>
<accession>A0A921MCH9</accession>
<evidence type="ECO:0000256" key="1">
    <source>
        <dbReference type="SAM" id="Phobius"/>
    </source>
</evidence>
<feature type="transmembrane region" description="Helical" evidence="1">
    <location>
        <begin position="389"/>
        <end position="411"/>
    </location>
</feature>
<comment type="caution">
    <text evidence="3">The sequence shown here is derived from an EMBL/GenBank/DDBJ whole genome shotgun (WGS) entry which is preliminary data.</text>
</comment>
<name>A0A921MCH9_9MICO</name>
<feature type="transmembrane region" description="Helical" evidence="1">
    <location>
        <begin position="689"/>
        <end position="706"/>
    </location>
</feature>
<dbReference type="AlphaFoldDB" id="A0A921MCH9"/>
<evidence type="ECO:0000313" key="4">
    <source>
        <dbReference type="Proteomes" id="UP000784435"/>
    </source>
</evidence>
<gene>
    <name evidence="3" type="ORF">K8V08_02865</name>
</gene>
<evidence type="ECO:0000256" key="2">
    <source>
        <dbReference type="SAM" id="SignalP"/>
    </source>
</evidence>
<dbReference type="Gene3D" id="3.40.720.10">
    <property type="entry name" value="Alkaline Phosphatase, subunit A"/>
    <property type="match status" value="1"/>
</dbReference>
<feature type="transmembrane region" description="Helical" evidence="1">
    <location>
        <begin position="417"/>
        <end position="437"/>
    </location>
</feature>
<keyword evidence="2" id="KW-0732">Signal</keyword>
<evidence type="ECO:0000313" key="3">
    <source>
        <dbReference type="EMBL" id="HJG79336.1"/>
    </source>
</evidence>
<keyword evidence="1" id="KW-0812">Transmembrane</keyword>
<feature type="chain" id="PRO_5039567173" evidence="2">
    <location>
        <begin position="26"/>
        <end position="723"/>
    </location>
</feature>
<feature type="transmembrane region" description="Helical" evidence="1">
    <location>
        <begin position="665"/>
        <end position="683"/>
    </location>
</feature>
<organism evidence="3 4">
    <name type="scientific">Brevibacterium senegalense</name>
    <dbReference type="NCBI Taxonomy" id="1033736"/>
    <lineage>
        <taxon>Bacteria</taxon>
        <taxon>Bacillati</taxon>
        <taxon>Actinomycetota</taxon>
        <taxon>Actinomycetes</taxon>
        <taxon>Micrococcales</taxon>
        <taxon>Brevibacteriaceae</taxon>
        <taxon>Brevibacterium</taxon>
    </lineage>
</organism>
<feature type="transmembrane region" description="Helical" evidence="1">
    <location>
        <begin position="569"/>
        <end position="589"/>
    </location>
</feature>
<feature type="transmembrane region" description="Helical" evidence="1">
    <location>
        <begin position="356"/>
        <end position="377"/>
    </location>
</feature>
<feature type="transmembrane region" description="Helical" evidence="1">
    <location>
        <begin position="516"/>
        <end position="536"/>
    </location>
</feature>
<keyword evidence="1" id="KW-0472">Membrane</keyword>
<dbReference type="EMBL" id="DYUK01000065">
    <property type="protein sequence ID" value="HJG79336.1"/>
    <property type="molecule type" value="Genomic_DNA"/>
</dbReference>
<feature type="transmembrane region" description="Helical" evidence="1">
    <location>
        <begin position="444"/>
        <end position="466"/>
    </location>
</feature>
<reference evidence="3" key="1">
    <citation type="journal article" date="2021" name="PeerJ">
        <title>Extensive microbial diversity within the chicken gut microbiome revealed by metagenomics and culture.</title>
        <authorList>
            <person name="Gilroy R."/>
            <person name="Ravi A."/>
            <person name="Getino M."/>
            <person name="Pursley I."/>
            <person name="Horton D.L."/>
            <person name="Alikhan N.F."/>
            <person name="Baker D."/>
            <person name="Gharbi K."/>
            <person name="Hall N."/>
            <person name="Watson M."/>
            <person name="Adriaenssens E.M."/>
            <person name="Foster-Nyarko E."/>
            <person name="Jarju S."/>
            <person name="Secka A."/>
            <person name="Antonio M."/>
            <person name="Oren A."/>
            <person name="Chaudhuri R.R."/>
            <person name="La Ragione R."/>
            <person name="Hildebrand F."/>
            <person name="Pallen M.J."/>
        </authorList>
    </citation>
    <scope>NUCLEOTIDE SEQUENCE</scope>
    <source>
        <strain evidence="3">ChiGjej5B5-7349</strain>
    </source>
</reference>
<feature type="transmembrane region" description="Helical" evidence="1">
    <location>
        <begin position="624"/>
        <end position="645"/>
    </location>
</feature>
<feature type="transmembrane region" description="Helical" evidence="1">
    <location>
        <begin position="486"/>
        <end position="509"/>
    </location>
</feature>